<comment type="similarity">
    <text evidence="1">Belongs to the sulfatase family.</text>
</comment>
<feature type="region of interest" description="Disordered" evidence="5">
    <location>
        <begin position="24"/>
        <end position="44"/>
    </location>
</feature>
<dbReference type="PANTHER" id="PTHR43108:SF8">
    <property type="entry name" value="SD21168P"/>
    <property type="match status" value="1"/>
</dbReference>
<comment type="caution">
    <text evidence="8">The sequence shown here is derived from an EMBL/GenBank/DDBJ whole genome shotgun (WGS) entry which is preliminary data.</text>
</comment>
<dbReference type="SUPFAM" id="SSF53649">
    <property type="entry name" value="Alkaline phosphatase-like"/>
    <property type="match status" value="1"/>
</dbReference>
<evidence type="ECO:0000313" key="9">
    <source>
        <dbReference type="Proteomes" id="UP000283523"/>
    </source>
</evidence>
<gene>
    <name evidence="8" type="ORF">DYU11_07080</name>
</gene>
<dbReference type="GO" id="GO:0016787">
    <property type="term" value="F:hydrolase activity"/>
    <property type="evidence" value="ECO:0007669"/>
    <property type="project" value="UniProtKB-KW"/>
</dbReference>
<evidence type="ECO:0000313" key="8">
    <source>
        <dbReference type="EMBL" id="RIV25076.1"/>
    </source>
</evidence>
<dbReference type="Pfam" id="PF00884">
    <property type="entry name" value="Sulfatase"/>
    <property type="match status" value="1"/>
</dbReference>
<evidence type="ECO:0000256" key="3">
    <source>
        <dbReference type="ARBA" id="ARBA00022801"/>
    </source>
</evidence>
<dbReference type="InterPro" id="IPR000917">
    <property type="entry name" value="Sulfatase_N"/>
</dbReference>
<evidence type="ECO:0000256" key="2">
    <source>
        <dbReference type="ARBA" id="ARBA00022729"/>
    </source>
</evidence>
<feature type="chain" id="PRO_5019291888" evidence="6">
    <location>
        <begin position="20"/>
        <end position="517"/>
    </location>
</feature>
<evidence type="ECO:0000256" key="5">
    <source>
        <dbReference type="SAM" id="MobiDB-lite"/>
    </source>
</evidence>
<accession>A0A418ME72</accession>
<evidence type="ECO:0000256" key="4">
    <source>
        <dbReference type="ARBA" id="ARBA00023180"/>
    </source>
</evidence>
<keyword evidence="2 6" id="KW-0732">Signal</keyword>
<keyword evidence="9" id="KW-1185">Reference proteome</keyword>
<dbReference type="Proteomes" id="UP000283523">
    <property type="component" value="Unassembled WGS sequence"/>
</dbReference>
<dbReference type="Gene3D" id="3.40.720.10">
    <property type="entry name" value="Alkaline Phosphatase, subunit A"/>
    <property type="match status" value="1"/>
</dbReference>
<evidence type="ECO:0000256" key="1">
    <source>
        <dbReference type="ARBA" id="ARBA00008779"/>
    </source>
</evidence>
<protein>
    <submittedName>
        <fullName evidence="8">DUF4976 domain-containing protein</fullName>
    </submittedName>
</protein>
<dbReference type="OrthoDB" id="9789742at2"/>
<organism evidence="8 9">
    <name type="scientific">Fibrisoma montanum</name>
    <dbReference type="NCBI Taxonomy" id="2305895"/>
    <lineage>
        <taxon>Bacteria</taxon>
        <taxon>Pseudomonadati</taxon>
        <taxon>Bacteroidota</taxon>
        <taxon>Cytophagia</taxon>
        <taxon>Cytophagales</taxon>
        <taxon>Spirosomataceae</taxon>
        <taxon>Fibrisoma</taxon>
    </lineage>
</organism>
<evidence type="ECO:0000259" key="7">
    <source>
        <dbReference type="Pfam" id="PF00884"/>
    </source>
</evidence>
<dbReference type="RefSeq" id="WP_119666962.1">
    <property type="nucleotide sequence ID" value="NZ_QXED01000002.1"/>
</dbReference>
<feature type="domain" description="Sulfatase N-terminal" evidence="7">
    <location>
        <begin position="51"/>
        <end position="390"/>
    </location>
</feature>
<dbReference type="PROSITE" id="PS00523">
    <property type="entry name" value="SULFATASE_1"/>
    <property type="match status" value="1"/>
</dbReference>
<reference evidence="8 9" key="1">
    <citation type="submission" date="2018-08" db="EMBL/GenBank/DDBJ databases">
        <title>Fibrisoma montanum sp. nov., isolated from Danxia mountain soil.</title>
        <authorList>
            <person name="Huang Y."/>
        </authorList>
    </citation>
    <scope>NUCLEOTIDE SEQUENCE [LARGE SCALE GENOMIC DNA]</scope>
    <source>
        <strain evidence="8 9">HYT19</strain>
    </source>
</reference>
<dbReference type="InterPro" id="IPR017850">
    <property type="entry name" value="Alkaline_phosphatase_core_sf"/>
</dbReference>
<name>A0A418ME72_9BACT</name>
<keyword evidence="3" id="KW-0378">Hydrolase</keyword>
<proteinExistence type="inferred from homology"/>
<dbReference type="AlphaFoldDB" id="A0A418ME72"/>
<sequence>MIRYCLLSLLLSFAVGSWAQQNQPAPKPLPKLARPSVARPNAARPSVARPRNVIFILSDDHRYDFMSFMKPAIAPWLETPNLDRIRREGAHCPKAFVTTALCSPSRASILTGMFSHQHTVVDNVAPEPPTLTYFPQYLQQAGYQTAFLGKWHMGDEDDRPRKGFNHWVSFRGQGVYYNPVLNVDGKQVEHRDSAYIADVLTDYALNFLNRRDKDKPFFMYLSHKSVHHQFQPSRTDRNRFAQSPIQYPASFYQTDPRNQNPETKESGVPHWVRRQRYSWHGVDYLYHGSTTFDSFVRDYCETLRSMDTSIGRVLKYLDDNGLADNTLVIYMGDNGFMFGEHGLIDKRTAYEESMRVPFLVRCPALIKAGTTVPQMIQNVDVAPTILELAGLQKAPQMVGRSIMPLLQGQSVPDWRDKIFYEYYWEYDFPHTPTVHAVRTDRYKYVRYHGIWDTNEFFDLEKDPNEMNNLIKDPQHQTTIKEMAGQIYDWLERTGGMEIPLKRTVKPRFGDHENKNTY</sequence>
<evidence type="ECO:0000256" key="6">
    <source>
        <dbReference type="SAM" id="SignalP"/>
    </source>
</evidence>
<dbReference type="InterPro" id="IPR024607">
    <property type="entry name" value="Sulfatase_CS"/>
</dbReference>
<keyword evidence="4" id="KW-0325">Glycoprotein</keyword>
<dbReference type="EMBL" id="QXED01000002">
    <property type="protein sequence ID" value="RIV25076.1"/>
    <property type="molecule type" value="Genomic_DNA"/>
</dbReference>
<feature type="signal peptide" evidence="6">
    <location>
        <begin position="1"/>
        <end position="19"/>
    </location>
</feature>
<dbReference type="PANTHER" id="PTHR43108">
    <property type="entry name" value="N-ACETYLGLUCOSAMINE-6-SULFATASE FAMILY MEMBER"/>
    <property type="match status" value="1"/>
</dbReference>
<dbReference type="CDD" id="cd16031">
    <property type="entry name" value="G6S_like"/>
    <property type="match status" value="1"/>
</dbReference>